<evidence type="ECO:0000313" key="3">
    <source>
        <dbReference type="Proteomes" id="UP001303046"/>
    </source>
</evidence>
<accession>A0ABR1CH68</accession>
<gene>
    <name evidence="2" type="primary">Necator_chrII.g7541</name>
    <name evidence="2" type="ORF">RB195_019747</name>
</gene>
<sequence>MLPKDTSGFHDGMHDWRCNRSAYRGLFRTSNGVAGKRATYSDRQDSGTIRRFFWNLYVGCTGPSVLIYYLGCLKLRYFYCITHI</sequence>
<comment type="caution">
    <text evidence="2">The sequence shown here is derived from an EMBL/GenBank/DDBJ whole genome shotgun (WGS) entry which is preliminary data.</text>
</comment>
<protein>
    <submittedName>
        <fullName evidence="2">Uncharacterized protein</fullName>
    </submittedName>
</protein>
<keyword evidence="1" id="KW-0472">Membrane</keyword>
<organism evidence="2 3">
    <name type="scientific">Necator americanus</name>
    <name type="common">Human hookworm</name>
    <dbReference type="NCBI Taxonomy" id="51031"/>
    <lineage>
        <taxon>Eukaryota</taxon>
        <taxon>Metazoa</taxon>
        <taxon>Ecdysozoa</taxon>
        <taxon>Nematoda</taxon>
        <taxon>Chromadorea</taxon>
        <taxon>Rhabditida</taxon>
        <taxon>Rhabditina</taxon>
        <taxon>Rhabditomorpha</taxon>
        <taxon>Strongyloidea</taxon>
        <taxon>Ancylostomatidae</taxon>
        <taxon>Bunostominae</taxon>
        <taxon>Necator</taxon>
    </lineage>
</organism>
<evidence type="ECO:0000256" key="1">
    <source>
        <dbReference type="SAM" id="Phobius"/>
    </source>
</evidence>
<keyword evidence="3" id="KW-1185">Reference proteome</keyword>
<evidence type="ECO:0000313" key="2">
    <source>
        <dbReference type="EMBL" id="KAK6737240.1"/>
    </source>
</evidence>
<keyword evidence="1" id="KW-0812">Transmembrane</keyword>
<dbReference type="EMBL" id="JAVFWL010000002">
    <property type="protein sequence ID" value="KAK6737240.1"/>
    <property type="molecule type" value="Genomic_DNA"/>
</dbReference>
<feature type="transmembrane region" description="Helical" evidence="1">
    <location>
        <begin position="52"/>
        <end position="71"/>
    </location>
</feature>
<reference evidence="2 3" key="1">
    <citation type="submission" date="2023-08" db="EMBL/GenBank/DDBJ databases">
        <title>A Necator americanus chromosomal reference genome.</title>
        <authorList>
            <person name="Ilik V."/>
            <person name="Petrzelkova K.J."/>
            <person name="Pardy F."/>
            <person name="Fuh T."/>
            <person name="Niatou-Singa F.S."/>
            <person name="Gouil Q."/>
            <person name="Baker L."/>
            <person name="Ritchie M.E."/>
            <person name="Jex A.R."/>
            <person name="Gazzola D."/>
            <person name="Li H."/>
            <person name="Toshio Fujiwara R."/>
            <person name="Zhan B."/>
            <person name="Aroian R.V."/>
            <person name="Pafco B."/>
            <person name="Schwarz E.M."/>
        </authorList>
    </citation>
    <scope>NUCLEOTIDE SEQUENCE [LARGE SCALE GENOMIC DNA]</scope>
    <source>
        <strain evidence="2 3">Aroian</strain>
        <tissue evidence="2">Whole animal</tissue>
    </source>
</reference>
<name>A0ABR1CH68_NECAM</name>
<dbReference type="Proteomes" id="UP001303046">
    <property type="component" value="Unassembled WGS sequence"/>
</dbReference>
<keyword evidence="1" id="KW-1133">Transmembrane helix</keyword>
<proteinExistence type="predicted"/>